<accession>A0ABY8PZB2</accession>
<evidence type="ECO:0000313" key="2">
    <source>
        <dbReference type="Proteomes" id="UP001244136"/>
    </source>
</evidence>
<organism evidence="1 2">
    <name type="scientific">Tessaracoccus lacteus</name>
    <dbReference type="NCBI Taxonomy" id="3041766"/>
    <lineage>
        <taxon>Bacteria</taxon>
        <taxon>Bacillati</taxon>
        <taxon>Actinomycetota</taxon>
        <taxon>Actinomycetes</taxon>
        <taxon>Propionibacteriales</taxon>
        <taxon>Propionibacteriaceae</taxon>
        <taxon>Tessaracoccus</taxon>
    </lineage>
</organism>
<keyword evidence="2" id="KW-1185">Reference proteome</keyword>
<gene>
    <name evidence="1" type="ORF">QH948_03180</name>
</gene>
<evidence type="ECO:0008006" key="3">
    <source>
        <dbReference type="Google" id="ProtNLM"/>
    </source>
</evidence>
<reference evidence="1 2" key="1">
    <citation type="journal article" date="2008" name="Int. J. Syst. Evol. Microbiol.">
        <title>Tessaracoccus flavescens sp. nov., isolated from marine sediment.</title>
        <authorList>
            <person name="Lee D.W."/>
            <person name="Lee S.D."/>
        </authorList>
    </citation>
    <scope>NUCLEOTIDE SEQUENCE [LARGE SCALE GENOMIC DNA]</scope>
    <source>
        <strain evidence="1 2">T21</strain>
    </source>
</reference>
<proteinExistence type="predicted"/>
<evidence type="ECO:0000313" key="1">
    <source>
        <dbReference type="EMBL" id="WGT47794.1"/>
    </source>
</evidence>
<name>A0ABY8PZB2_9ACTN</name>
<dbReference type="RefSeq" id="WP_281145497.1">
    <property type="nucleotide sequence ID" value="NZ_CP123967.1"/>
</dbReference>
<dbReference type="Proteomes" id="UP001244136">
    <property type="component" value="Chromosome"/>
</dbReference>
<dbReference type="EMBL" id="CP123967">
    <property type="protein sequence ID" value="WGT47794.1"/>
    <property type="molecule type" value="Genomic_DNA"/>
</dbReference>
<sequence>MVLLPLVGPAILAEPCMDCKHCKILAVVRVAALAGGRDEHDTLVVARNGRKRGRIDDGQEDLLKCEETACST</sequence>
<protein>
    <recommendedName>
        <fullName evidence="3">Secreted protein</fullName>
    </recommendedName>
</protein>